<dbReference type="PANTHER" id="PTHR33746">
    <property type="entry name" value="RUBRERYTHRIN"/>
    <property type="match status" value="1"/>
</dbReference>
<dbReference type="GO" id="GO:0005506">
    <property type="term" value="F:iron ion binding"/>
    <property type="evidence" value="ECO:0007669"/>
    <property type="project" value="InterPro"/>
</dbReference>
<dbReference type="EMBL" id="SORI01000015">
    <property type="protein sequence ID" value="TDY58052.1"/>
    <property type="molecule type" value="Genomic_DNA"/>
</dbReference>
<dbReference type="InterPro" id="IPR009040">
    <property type="entry name" value="Ferritin-like_diiron"/>
</dbReference>
<dbReference type="PANTHER" id="PTHR33746:SF4">
    <property type="entry name" value="RUBRERYTHRIN"/>
    <property type="match status" value="1"/>
</dbReference>
<keyword evidence="2" id="KW-0249">Electron transport</keyword>
<dbReference type="Gene3D" id="1.20.1260.10">
    <property type="match status" value="1"/>
</dbReference>
<gene>
    <name evidence="5" type="ORF">C8D99_11570</name>
</gene>
<feature type="domain" description="Ferritin-like diiron" evidence="4">
    <location>
        <begin position="2"/>
        <end position="146"/>
    </location>
</feature>
<evidence type="ECO:0000259" key="4">
    <source>
        <dbReference type="PROSITE" id="PS50905"/>
    </source>
</evidence>
<dbReference type="RefSeq" id="WP_133958226.1">
    <property type="nucleotide sequence ID" value="NZ_SORI01000015.1"/>
</dbReference>
<dbReference type="Gene3D" id="2.20.28.10">
    <property type="match status" value="1"/>
</dbReference>
<dbReference type="PROSITE" id="PS50903">
    <property type="entry name" value="RUBREDOXIN_LIKE"/>
    <property type="match status" value="1"/>
</dbReference>
<feature type="domain" description="Rubredoxin-like" evidence="3">
    <location>
        <begin position="151"/>
        <end position="184"/>
    </location>
</feature>
<dbReference type="CDD" id="cd00729">
    <property type="entry name" value="rubredoxin_SM"/>
    <property type="match status" value="1"/>
</dbReference>
<dbReference type="OrthoDB" id="9799749at2"/>
<dbReference type="InterPro" id="IPR024934">
    <property type="entry name" value="Rubredoxin-like_dom"/>
</dbReference>
<dbReference type="InterPro" id="IPR009078">
    <property type="entry name" value="Ferritin-like_SF"/>
</dbReference>
<dbReference type="InterPro" id="IPR003251">
    <property type="entry name" value="Rr_diiron-bd_dom"/>
</dbReference>
<dbReference type="Pfam" id="PF02915">
    <property type="entry name" value="Rubrerythrin"/>
    <property type="match status" value="1"/>
</dbReference>
<keyword evidence="6" id="KW-1185">Reference proteome</keyword>
<dbReference type="Proteomes" id="UP000295066">
    <property type="component" value="Unassembled WGS sequence"/>
</dbReference>
<keyword evidence="1" id="KW-0813">Transport</keyword>
<dbReference type="SUPFAM" id="SSF47240">
    <property type="entry name" value="Ferritin-like"/>
    <property type="match status" value="1"/>
</dbReference>
<reference evidence="5 6" key="1">
    <citation type="submission" date="2019-03" db="EMBL/GenBank/DDBJ databases">
        <title>Genomic Encyclopedia of Type Strains, Phase IV (KMG-IV): sequencing the most valuable type-strain genomes for metagenomic binning, comparative biology and taxonomic classification.</title>
        <authorList>
            <person name="Goeker M."/>
        </authorList>
    </citation>
    <scope>NUCLEOTIDE SEQUENCE [LARGE SCALE GENOMIC DNA]</scope>
    <source>
        <strain evidence="5 6">DSM 25964</strain>
    </source>
</reference>
<name>A0A4V3HFY6_9BACT</name>
<dbReference type="InterPro" id="IPR012347">
    <property type="entry name" value="Ferritin-like"/>
</dbReference>
<dbReference type="CDD" id="cd01041">
    <property type="entry name" value="Rubrerythrin"/>
    <property type="match status" value="1"/>
</dbReference>
<protein>
    <submittedName>
        <fullName evidence="5">Rubrerythrin</fullName>
    </submittedName>
</protein>
<organism evidence="5 6">
    <name type="scientific">Aminivibrio pyruvatiphilus</name>
    <dbReference type="NCBI Taxonomy" id="1005740"/>
    <lineage>
        <taxon>Bacteria</taxon>
        <taxon>Thermotogati</taxon>
        <taxon>Synergistota</taxon>
        <taxon>Synergistia</taxon>
        <taxon>Synergistales</taxon>
        <taxon>Aminobacteriaceae</taxon>
        <taxon>Aminivibrio</taxon>
    </lineage>
</organism>
<accession>A0A4V3HFY6</accession>
<dbReference type="AlphaFoldDB" id="A0A4V3HFY6"/>
<evidence type="ECO:0000256" key="2">
    <source>
        <dbReference type="ARBA" id="ARBA00022982"/>
    </source>
</evidence>
<evidence type="ECO:0000256" key="1">
    <source>
        <dbReference type="ARBA" id="ARBA00022448"/>
    </source>
</evidence>
<evidence type="ECO:0000313" key="6">
    <source>
        <dbReference type="Proteomes" id="UP000295066"/>
    </source>
</evidence>
<evidence type="ECO:0000259" key="3">
    <source>
        <dbReference type="PROSITE" id="PS50903"/>
    </source>
</evidence>
<dbReference type="InterPro" id="IPR048574">
    <property type="entry name" value="RUBY_RBDX"/>
</dbReference>
<dbReference type="InterPro" id="IPR052753">
    <property type="entry name" value="Rbr2/Nigerythrin"/>
</dbReference>
<proteinExistence type="predicted"/>
<dbReference type="PROSITE" id="PS50905">
    <property type="entry name" value="FERRITIN_LIKE"/>
    <property type="match status" value="1"/>
</dbReference>
<evidence type="ECO:0000313" key="5">
    <source>
        <dbReference type="EMBL" id="TDY58052.1"/>
    </source>
</evidence>
<dbReference type="Pfam" id="PF21349">
    <property type="entry name" value="RUBY_RBDX"/>
    <property type="match status" value="1"/>
</dbReference>
<dbReference type="SUPFAM" id="SSF57802">
    <property type="entry name" value="Rubredoxin-like"/>
    <property type="match status" value="1"/>
</dbReference>
<sequence length="184" mass="20462">MSVKNAMTAEFLRSAYGGESMAHMRYLGWADKADKEGLPKIARLFRAVAYAEQVHATNHFVVLNGDVADACLTAGAVFGMKETAENLVGAIAGEEHEVDQMYPVYYEAAKFQGEKDAMRTFNFALQAEKQHAEFFRQAREHALAKKDMEFEAMLICPVCGHTVADEAPEKCPVCGVPKDKYVRF</sequence>
<dbReference type="GO" id="GO:0016491">
    <property type="term" value="F:oxidoreductase activity"/>
    <property type="evidence" value="ECO:0007669"/>
    <property type="project" value="InterPro"/>
</dbReference>
<comment type="caution">
    <text evidence="5">The sequence shown here is derived from an EMBL/GenBank/DDBJ whole genome shotgun (WGS) entry which is preliminary data.</text>
</comment>